<organism evidence="1 2">
    <name type="scientific">Teladorsagia circumcincta</name>
    <name type="common">Brown stomach worm</name>
    <name type="synonym">Ostertagia circumcincta</name>
    <dbReference type="NCBI Taxonomy" id="45464"/>
    <lineage>
        <taxon>Eukaryota</taxon>
        <taxon>Metazoa</taxon>
        <taxon>Ecdysozoa</taxon>
        <taxon>Nematoda</taxon>
        <taxon>Chromadorea</taxon>
        <taxon>Rhabditida</taxon>
        <taxon>Rhabditina</taxon>
        <taxon>Rhabditomorpha</taxon>
        <taxon>Strongyloidea</taxon>
        <taxon>Trichostrongylidae</taxon>
        <taxon>Teladorsagia</taxon>
    </lineage>
</organism>
<dbReference type="InterPro" id="IPR052779">
    <property type="entry name" value="WDR62"/>
</dbReference>
<dbReference type="AlphaFoldDB" id="A0A2G9V6N5"/>
<dbReference type="Proteomes" id="UP000230423">
    <property type="component" value="Unassembled WGS sequence"/>
</dbReference>
<keyword evidence="2" id="KW-1185">Reference proteome</keyword>
<dbReference type="PANTHER" id="PTHR45589">
    <property type="entry name" value="WD REPEAT DOMAIN 62, ISOFORM G"/>
    <property type="match status" value="1"/>
</dbReference>
<name>A0A2G9V6N5_TELCI</name>
<evidence type="ECO:0000313" key="2">
    <source>
        <dbReference type="Proteomes" id="UP000230423"/>
    </source>
</evidence>
<evidence type="ECO:0000313" key="1">
    <source>
        <dbReference type="EMBL" id="PIO77380.1"/>
    </source>
</evidence>
<protein>
    <submittedName>
        <fullName evidence="1">Uncharacterized protein</fullName>
    </submittedName>
</protein>
<proteinExistence type="predicted"/>
<sequence>MVFSESRSAILADRRSSIFVDVVFLDANRVLSVTEDGALVEFLNKKYVKTYRFDDPSLPLCLSATKDAVVLGCTNGVIRIYEKDDLKMRCRLPHPAYIGMDPAVASTAEALEVQPKGVR</sequence>
<dbReference type="PANTHER" id="PTHR45589:SF1">
    <property type="entry name" value="WD REPEAT DOMAIN 62, ISOFORM G"/>
    <property type="match status" value="1"/>
</dbReference>
<gene>
    <name evidence="1" type="ORF">TELCIR_00507</name>
</gene>
<dbReference type="SUPFAM" id="SSF50978">
    <property type="entry name" value="WD40 repeat-like"/>
    <property type="match status" value="1"/>
</dbReference>
<reference evidence="1 2" key="1">
    <citation type="submission" date="2015-09" db="EMBL/GenBank/DDBJ databases">
        <title>Draft genome of the parasitic nematode Teladorsagia circumcincta isolate WARC Sus (inbred).</title>
        <authorList>
            <person name="Mitreva M."/>
        </authorList>
    </citation>
    <scope>NUCLEOTIDE SEQUENCE [LARGE SCALE GENOMIC DNA]</scope>
    <source>
        <strain evidence="1 2">S</strain>
    </source>
</reference>
<dbReference type="InterPro" id="IPR036322">
    <property type="entry name" value="WD40_repeat_dom_sf"/>
</dbReference>
<accession>A0A2G9V6N5</accession>
<dbReference type="OrthoDB" id="6154712at2759"/>
<dbReference type="EMBL" id="KZ345000">
    <property type="protein sequence ID" value="PIO77380.1"/>
    <property type="molecule type" value="Genomic_DNA"/>
</dbReference>